<dbReference type="GO" id="GO:0051213">
    <property type="term" value="F:dioxygenase activity"/>
    <property type="evidence" value="ECO:0007669"/>
    <property type="project" value="UniProtKB-KW"/>
</dbReference>
<proteinExistence type="predicted"/>
<dbReference type="Gene3D" id="2.60.120.620">
    <property type="entry name" value="q2cbj1_9rhob like domain"/>
    <property type="match status" value="1"/>
</dbReference>
<accession>A0ABT7LY46</accession>
<dbReference type="RefSeq" id="WP_284475494.1">
    <property type="nucleotide sequence ID" value="NZ_JASVEJ010000021.1"/>
</dbReference>
<keyword evidence="2" id="KW-1185">Reference proteome</keyword>
<sequence>MNAQTIPPINTHYAITPEQIAFFQENGFIKLKNVFSPEEIAYWEPIISQAVAQYNTMTKPMHERSTYEKAFQQIHNLWRKDDKVREFSFSKRLAKIATELLGVSGVRMYHDQALYKEPQGGATPWHVDQYYWPVDTFNTVTAWIPLQDTPMEMGPLAFSCGSHKIKVAHDIEISDQSEEVIRETIRVKDLPVVDTPFDLGEVSFHYGWTLHRAGANLTDRMRAVMTVIYIEDGTKMFAPKNKDQINDMNWWMPGTKPGEVIQTELNPIVYRVNDPE</sequence>
<dbReference type="PANTHER" id="PTHR20883">
    <property type="entry name" value="PHYTANOYL-COA DIOXYGENASE DOMAIN CONTAINING 1"/>
    <property type="match status" value="1"/>
</dbReference>
<dbReference type="InterPro" id="IPR008775">
    <property type="entry name" value="Phytyl_CoA_dOase-like"/>
</dbReference>
<evidence type="ECO:0000313" key="2">
    <source>
        <dbReference type="Proteomes" id="UP001230986"/>
    </source>
</evidence>
<dbReference type="Pfam" id="PF05721">
    <property type="entry name" value="PhyH"/>
    <property type="match status" value="1"/>
</dbReference>
<keyword evidence="1" id="KW-0223">Dioxygenase</keyword>
<protein>
    <submittedName>
        <fullName evidence="1">Phytanoyl-CoA dioxygenase family protein</fullName>
    </submittedName>
</protein>
<keyword evidence="1" id="KW-0560">Oxidoreductase</keyword>
<dbReference type="EMBL" id="JASVEJ010000021">
    <property type="protein sequence ID" value="MDL5056928.1"/>
    <property type="molecule type" value="Genomic_DNA"/>
</dbReference>
<evidence type="ECO:0000313" key="1">
    <source>
        <dbReference type="EMBL" id="MDL5056928.1"/>
    </source>
</evidence>
<comment type="caution">
    <text evidence="1">The sequence shown here is derived from an EMBL/GenBank/DDBJ whole genome shotgun (WGS) entry which is preliminary data.</text>
</comment>
<organism evidence="1 2">
    <name type="scientific">Geitlerinema calcuttense NRMC-F 0142</name>
    <dbReference type="NCBI Taxonomy" id="2922238"/>
    <lineage>
        <taxon>Bacteria</taxon>
        <taxon>Bacillati</taxon>
        <taxon>Cyanobacteriota</taxon>
        <taxon>Cyanophyceae</taxon>
        <taxon>Geitlerinematales</taxon>
        <taxon>Geitlerinemataceae</taxon>
        <taxon>Geitlerinema</taxon>
    </lineage>
</organism>
<reference evidence="1 2" key="1">
    <citation type="submission" date="2023-06" db="EMBL/GenBank/DDBJ databases">
        <title>Whole genome sequence of Oscillatoria calcuttensis NRMC-F 0142.</title>
        <authorList>
            <person name="Shakena Fathima T."/>
            <person name="Muralitharan G."/>
            <person name="Thajuddin N."/>
        </authorList>
    </citation>
    <scope>NUCLEOTIDE SEQUENCE [LARGE SCALE GENOMIC DNA]</scope>
    <source>
        <strain evidence="1 2">NRMC-F 0142</strain>
    </source>
</reference>
<dbReference type="SUPFAM" id="SSF51197">
    <property type="entry name" value="Clavaminate synthase-like"/>
    <property type="match status" value="1"/>
</dbReference>
<dbReference type="Proteomes" id="UP001230986">
    <property type="component" value="Unassembled WGS sequence"/>
</dbReference>
<name>A0ABT7LY46_9CYAN</name>
<dbReference type="PANTHER" id="PTHR20883:SF49">
    <property type="entry name" value="PHYTANOYL-COA DIOXYGENASE"/>
    <property type="match status" value="1"/>
</dbReference>
<gene>
    <name evidence="1" type="ORF">QQ055_05540</name>
</gene>